<comment type="caution">
    <text evidence="1">The sequence shown here is derived from an EMBL/GenBank/DDBJ whole genome shotgun (WGS) entry which is preliminary data.</text>
</comment>
<protein>
    <submittedName>
        <fullName evidence="1">CoF synthetase</fullName>
    </submittedName>
</protein>
<dbReference type="PANTHER" id="PTHR36932">
    <property type="entry name" value="CAPSULAR POLYSACCHARIDE BIOSYNTHESIS PROTEIN"/>
    <property type="match status" value="1"/>
</dbReference>
<accession>A0A6P0UES2</accession>
<dbReference type="EMBL" id="JAABOP010000005">
    <property type="protein sequence ID" value="NER11507.1"/>
    <property type="molecule type" value="Genomic_DNA"/>
</dbReference>
<keyword evidence="2" id="KW-1185">Reference proteome</keyword>
<name>A0A6P0UES2_9FLAO</name>
<dbReference type="Gene3D" id="3.40.50.12780">
    <property type="entry name" value="N-terminal domain of ligase-like"/>
    <property type="match status" value="1"/>
</dbReference>
<dbReference type="InterPro" id="IPR042099">
    <property type="entry name" value="ANL_N_sf"/>
</dbReference>
<dbReference type="RefSeq" id="WP_163693964.1">
    <property type="nucleotide sequence ID" value="NZ_FXTW01000003.1"/>
</dbReference>
<evidence type="ECO:0000313" key="1">
    <source>
        <dbReference type="EMBL" id="NER11507.1"/>
    </source>
</evidence>
<dbReference type="PANTHER" id="PTHR36932:SF1">
    <property type="entry name" value="CAPSULAR POLYSACCHARIDE BIOSYNTHESIS PROTEIN"/>
    <property type="match status" value="1"/>
</dbReference>
<evidence type="ECO:0000313" key="2">
    <source>
        <dbReference type="Proteomes" id="UP000468443"/>
    </source>
</evidence>
<dbReference type="InterPro" id="IPR053158">
    <property type="entry name" value="CapK_Type1_Caps_Biosynth"/>
</dbReference>
<sequence>MDLLIHAKKTVPYYFPARKKTFDEFPVISKTEIRNNFDAFKSTEYLGKKLFKVTTSGSTGIPFSILQDKNKVKRNKADALFFLLKTGYRLGDRLYYFRLWKGEEKSRHMAFFQNIVKIDISTLPDKVLESIIQKITEDKSKKILFGLASSFESLNHYLEKRQIAQLDLNLISILSTSESMSPESKRNLESVLGVPVFARYSNEEQGIIAQQVKAKDDFYEVNWASYYVEIFEIEEDRKAPHGKLGRIVVTDLFNYSMPLIRYDTGDLGIMESVNDKLVLSRIEGRKMDAIYNTSGDHISSYSIYPIMSRYYDKIDQYQFIQRGKKEYLIKLNLINSFPQTSSLIHDFKNLLGNDAEIQVEFVKEIPVLSSGKRKKVANIYIKK</sequence>
<organism evidence="1 2">
    <name type="scientific">Muriicola jejuensis</name>
    <dbReference type="NCBI Taxonomy" id="504488"/>
    <lineage>
        <taxon>Bacteria</taxon>
        <taxon>Pseudomonadati</taxon>
        <taxon>Bacteroidota</taxon>
        <taxon>Flavobacteriia</taxon>
        <taxon>Flavobacteriales</taxon>
        <taxon>Flavobacteriaceae</taxon>
        <taxon>Muriicola</taxon>
    </lineage>
</organism>
<dbReference type="SUPFAM" id="SSF56801">
    <property type="entry name" value="Acetyl-CoA synthetase-like"/>
    <property type="match status" value="1"/>
</dbReference>
<gene>
    <name evidence="1" type="ORF">GWK09_13325</name>
</gene>
<dbReference type="AlphaFoldDB" id="A0A6P0UES2"/>
<proteinExistence type="predicted"/>
<reference evidence="1 2" key="1">
    <citation type="submission" date="2020-01" db="EMBL/GenBank/DDBJ databases">
        <title>Muriicola jejuensis KCTC 22299.</title>
        <authorList>
            <person name="Wang G."/>
        </authorList>
    </citation>
    <scope>NUCLEOTIDE SEQUENCE [LARGE SCALE GENOMIC DNA]</scope>
    <source>
        <strain evidence="1 2">KCTC 22299</strain>
    </source>
</reference>
<dbReference type="Proteomes" id="UP000468443">
    <property type="component" value="Unassembled WGS sequence"/>
</dbReference>